<accession>A0ABC8KTF5</accession>
<dbReference type="SUPFAM" id="SSF48464">
    <property type="entry name" value="ENTH/VHS domain"/>
    <property type="match status" value="1"/>
</dbReference>
<dbReference type="Gene3D" id="1.25.40.90">
    <property type="match status" value="1"/>
</dbReference>
<dbReference type="Pfam" id="PF07651">
    <property type="entry name" value="ANTH"/>
    <property type="match status" value="1"/>
</dbReference>
<organism evidence="3 4">
    <name type="scientific">Eruca vesicaria subsp. sativa</name>
    <name type="common">Garden rocket</name>
    <name type="synonym">Eruca sativa</name>
    <dbReference type="NCBI Taxonomy" id="29727"/>
    <lineage>
        <taxon>Eukaryota</taxon>
        <taxon>Viridiplantae</taxon>
        <taxon>Streptophyta</taxon>
        <taxon>Embryophyta</taxon>
        <taxon>Tracheophyta</taxon>
        <taxon>Spermatophyta</taxon>
        <taxon>Magnoliopsida</taxon>
        <taxon>eudicotyledons</taxon>
        <taxon>Gunneridae</taxon>
        <taxon>Pentapetalae</taxon>
        <taxon>rosids</taxon>
        <taxon>malvids</taxon>
        <taxon>Brassicales</taxon>
        <taxon>Brassicaceae</taxon>
        <taxon>Brassiceae</taxon>
        <taxon>Eruca</taxon>
    </lineage>
</organism>
<reference evidence="3 4" key="1">
    <citation type="submission" date="2022-03" db="EMBL/GenBank/DDBJ databases">
        <authorList>
            <person name="Macdonald S."/>
            <person name="Ahmed S."/>
            <person name="Newling K."/>
        </authorList>
    </citation>
    <scope>NUCLEOTIDE SEQUENCE [LARGE SCALE GENOMIC DNA]</scope>
</reference>
<comment type="caution">
    <text evidence="3">The sequence shown here is derived from an EMBL/GenBank/DDBJ whole genome shotgun (WGS) entry which is preliminary data.</text>
</comment>
<evidence type="ECO:0000313" key="4">
    <source>
        <dbReference type="Proteomes" id="UP001642260"/>
    </source>
</evidence>
<protein>
    <recommendedName>
        <fullName evidence="2">AP180 N-terminal homology (ANTH) domain-containing protein</fullName>
    </recommendedName>
</protein>
<dbReference type="EMBL" id="CAKOAT010262931">
    <property type="protein sequence ID" value="CAH8359208.1"/>
    <property type="molecule type" value="Genomic_DNA"/>
</dbReference>
<evidence type="ECO:0000313" key="3">
    <source>
        <dbReference type="EMBL" id="CAH8359208.1"/>
    </source>
</evidence>
<name>A0ABC8KTF5_ERUVS</name>
<dbReference type="InterPro" id="IPR011417">
    <property type="entry name" value="ANTH_dom"/>
</dbReference>
<sequence>MVAYFFLLPFSLFFVNRCSDLKESPPIGTLQSRHKAYGVLKILKDLFFSTTIPATAKATNYDKCRRRDRRHFKNCTESTNVIDWILSEGDPTFLEELSNFKEDSNPIAWDCAVWIRTYALFLEERLESFRGTVVDQGFRW</sequence>
<evidence type="ECO:0000259" key="2">
    <source>
        <dbReference type="Pfam" id="PF07651"/>
    </source>
</evidence>
<keyword evidence="4" id="KW-1185">Reference proteome</keyword>
<dbReference type="Proteomes" id="UP001642260">
    <property type="component" value="Unassembled WGS sequence"/>
</dbReference>
<feature type="domain" description="AP180 N-terminal homology (ANTH)" evidence="2">
    <location>
        <begin position="92"/>
        <end position="135"/>
    </location>
</feature>
<feature type="chain" id="PRO_5044804398" description="AP180 N-terminal homology (ANTH) domain-containing protein" evidence="1">
    <location>
        <begin position="19"/>
        <end position="140"/>
    </location>
</feature>
<gene>
    <name evidence="3" type="ORF">ERUC_LOCUS24964</name>
</gene>
<evidence type="ECO:0000256" key="1">
    <source>
        <dbReference type="SAM" id="SignalP"/>
    </source>
</evidence>
<dbReference type="InterPro" id="IPR008942">
    <property type="entry name" value="ENTH_VHS"/>
</dbReference>
<keyword evidence="1" id="KW-0732">Signal</keyword>
<proteinExistence type="predicted"/>
<dbReference type="AlphaFoldDB" id="A0ABC8KTF5"/>
<feature type="signal peptide" evidence="1">
    <location>
        <begin position="1"/>
        <end position="18"/>
    </location>
</feature>